<proteinExistence type="predicted"/>
<dbReference type="Proteomes" id="UP001151760">
    <property type="component" value="Unassembled WGS sequence"/>
</dbReference>
<evidence type="ECO:0000313" key="2">
    <source>
        <dbReference type="EMBL" id="GJS96643.1"/>
    </source>
</evidence>
<comment type="caution">
    <text evidence="2">The sequence shown here is derived from an EMBL/GenBank/DDBJ whole genome shotgun (WGS) entry which is preliminary data.</text>
</comment>
<dbReference type="EMBL" id="BQNB010011902">
    <property type="protein sequence ID" value="GJS96643.1"/>
    <property type="molecule type" value="Genomic_DNA"/>
</dbReference>
<evidence type="ECO:0000256" key="1">
    <source>
        <dbReference type="SAM" id="MobiDB-lite"/>
    </source>
</evidence>
<accession>A0ABQ5A290</accession>
<gene>
    <name evidence="2" type="ORF">Tco_0803611</name>
</gene>
<sequence length="107" mass="11829">MRFMGDWMMHRMIGESTEDYSASTAGRDRSFAGSRPHLTGTACGDSETDEYTADIGHKMAPKRTTRSTPATTTTPTTSVTDEQLKRLIDQGVADALAARDADRSRWR</sequence>
<reference evidence="2" key="2">
    <citation type="submission" date="2022-01" db="EMBL/GenBank/DDBJ databases">
        <authorList>
            <person name="Yamashiro T."/>
            <person name="Shiraishi A."/>
            <person name="Satake H."/>
            <person name="Nakayama K."/>
        </authorList>
    </citation>
    <scope>NUCLEOTIDE SEQUENCE</scope>
</reference>
<keyword evidence="3" id="KW-1185">Reference proteome</keyword>
<evidence type="ECO:0000313" key="3">
    <source>
        <dbReference type="Proteomes" id="UP001151760"/>
    </source>
</evidence>
<reference evidence="2" key="1">
    <citation type="journal article" date="2022" name="Int. J. Mol. Sci.">
        <title>Draft Genome of Tanacetum Coccineum: Genomic Comparison of Closely Related Tanacetum-Family Plants.</title>
        <authorList>
            <person name="Yamashiro T."/>
            <person name="Shiraishi A."/>
            <person name="Nakayama K."/>
            <person name="Satake H."/>
        </authorList>
    </citation>
    <scope>NUCLEOTIDE SEQUENCE</scope>
</reference>
<feature type="region of interest" description="Disordered" evidence="1">
    <location>
        <begin position="18"/>
        <end position="80"/>
    </location>
</feature>
<protein>
    <submittedName>
        <fullName evidence="2">Uncharacterized protein</fullName>
    </submittedName>
</protein>
<name>A0ABQ5A290_9ASTR</name>
<organism evidence="2 3">
    <name type="scientific">Tanacetum coccineum</name>
    <dbReference type="NCBI Taxonomy" id="301880"/>
    <lineage>
        <taxon>Eukaryota</taxon>
        <taxon>Viridiplantae</taxon>
        <taxon>Streptophyta</taxon>
        <taxon>Embryophyta</taxon>
        <taxon>Tracheophyta</taxon>
        <taxon>Spermatophyta</taxon>
        <taxon>Magnoliopsida</taxon>
        <taxon>eudicotyledons</taxon>
        <taxon>Gunneridae</taxon>
        <taxon>Pentapetalae</taxon>
        <taxon>asterids</taxon>
        <taxon>campanulids</taxon>
        <taxon>Asterales</taxon>
        <taxon>Asteraceae</taxon>
        <taxon>Asteroideae</taxon>
        <taxon>Anthemideae</taxon>
        <taxon>Anthemidinae</taxon>
        <taxon>Tanacetum</taxon>
    </lineage>
</organism>
<feature type="compositionally biased region" description="Low complexity" evidence="1">
    <location>
        <begin position="66"/>
        <end position="80"/>
    </location>
</feature>